<keyword evidence="2" id="KW-1185">Reference proteome</keyword>
<dbReference type="EMBL" id="CM023484">
    <property type="protein sequence ID" value="KAH6933204.1"/>
    <property type="molecule type" value="Genomic_DNA"/>
</dbReference>
<evidence type="ECO:0000313" key="1">
    <source>
        <dbReference type="EMBL" id="KAH6933204.1"/>
    </source>
</evidence>
<gene>
    <name evidence="1" type="ORF">HPB50_013444</name>
</gene>
<accession>A0ACB7SKL5</accession>
<organism evidence="1 2">
    <name type="scientific">Hyalomma asiaticum</name>
    <name type="common">Tick</name>
    <dbReference type="NCBI Taxonomy" id="266040"/>
    <lineage>
        <taxon>Eukaryota</taxon>
        <taxon>Metazoa</taxon>
        <taxon>Ecdysozoa</taxon>
        <taxon>Arthropoda</taxon>
        <taxon>Chelicerata</taxon>
        <taxon>Arachnida</taxon>
        <taxon>Acari</taxon>
        <taxon>Parasitiformes</taxon>
        <taxon>Ixodida</taxon>
        <taxon>Ixodoidea</taxon>
        <taxon>Ixodidae</taxon>
        <taxon>Hyalomminae</taxon>
        <taxon>Hyalomma</taxon>
    </lineage>
</organism>
<protein>
    <submittedName>
        <fullName evidence="1">Uncharacterized protein</fullName>
    </submittedName>
</protein>
<name>A0ACB7SKL5_HYAAI</name>
<sequence>MALGNDRDREFWAAFAVLRASAQQRRGQQLCVIAKLEELDADIESARCRSRQLLMAAAARYSSECSVWAYPREVSWYETTLPHVPDNVLKENFCVNCATFDYIVSVCESMRRVDTNMRKAIQLRKRVAIALYRLATSAEDRSVGDVFGVGRSMVNLVFREFCAAVVRRFESLYVKFPMEREVAEHVRRFMAVTGFPQGMGALDSMERCTKVNCTDEERSVLTDLVSKYRAVLENKKTDALSLHRKQKTWEQLAIDFNSRQNVRPRTAKQVKKCWDNLKEKWRPAKADDTREVFKTGGGTPAESSTSQELQRVGAVASHMATRLTNPFDSDRAGHVTPVTPYTPAVAALLTPPQPGQSMEADGKYY</sequence>
<dbReference type="Proteomes" id="UP000821845">
    <property type="component" value="Chromosome 4"/>
</dbReference>
<reference evidence="1" key="1">
    <citation type="submission" date="2020-05" db="EMBL/GenBank/DDBJ databases">
        <title>Large-scale comparative analyses of tick genomes elucidate their genetic diversity and vector capacities.</title>
        <authorList>
            <person name="Jia N."/>
            <person name="Wang J."/>
            <person name="Shi W."/>
            <person name="Du L."/>
            <person name="Sun Y."/>
            <person name="Zhan W."/>
            <person name="Jiang J."/>
            <person name="Wang Q."/>
            <person name="Zhang B."/>
            <person name="Ji P."/>
            <person name="Sakyi L.B."/>
            <person name="Cui X."/>
            <person name="Yuan T."/>
            <person name="Jiang B."/>
            <person name="Yang W."/>
            <person name="Lam T.T.-Y."/>
            <person name="Chang Q."/>
            <person name="Ding S."/>
            <person name="Wang X."/>
            <person name="Zhu J."/>
            <person name="Ruan X."/>
            <person name="Zhao L."/>
            <person name="Wei J."/>
            <person name="Que T."/>
            <person name="Du C."/>
            <person name="Cheng J."/>
            <person name="Dai P."/>
            <person name="Han X."/>
            <person name="Huang E."/>
            <person name="Gao Y."/>
            <person name="Liu J."/>
            <person name="Shao H."/>
            <person name="Ye R."/>
            <person name="Li L."/>
            <person name="Wei W."/>
            <person name="Wang X."/>
            <person name="Wang C."/>
            <person name="Yang T."/>
            <person name="Huo Q."/>
            <person name="Li W."/>
            <person name="Guo W."/>
            <person name="Chen H."/>
            <person name="Zhou L."/>
            <person name="Ni X."/>
            <person name="Tian J."/>
            <person name="Zhou Y."/>
            <person name="Sheng Y."/>
            <person name="Liu T."/>
            <person name="Pan Y."/>
            <person name="Xia L."/>
            <person name="Li J."/>
            <person name="Zhao F."/>
            <person name="Cao W."/>
        </authorList>
    </citation>
    <scope>NUCLEOTIDE SEQUENCE</scope>
    <source>
        <strain evidence="1">Hyas-2018</strain>
    </source>
</reference>
<comment type="caution">
    <text evidence="1">The sequence shown here is derived from an EMBL/GenBank/DDBJ whole genome shotgun (WGS) entry which is preliminary data.</text>
</comment>
<evidence type="ECO:0000313" key="2">
    <source>
        <dbReference type="Proteomes" id="UP000821845"/>
    </source>
</evidence>
<proteinExistence type="predicted"/>